<dbReference type="CDD" id="cd01949">
    <property type="entry name" value="GGDEF"/>
    <property type="match status" value="1"/>
</dbReference>
<dbReference type="Pfam" id="PF08448">
    <property type="entry name" value="PAS_4"/>
    <property type="match status" value="1"/>
</dbReference>
<feature type="signal peptide" evidence="2">
    <location>
        <begin position="1"/>
        <end position="20"/>
    </location>
</feature>
<dbReference type="EMBL" id="AP017378">
    <property type="protein sequence ID" value="BBD06821.1"/>
    <property type="molecule type" value="Genomic_DNA"/>
</dbReference>
<dbReference type="InterPro" id="IPR052155">
    <property type="entry name" value="Biofilm_reg_signaling"/>
</dbReference>
<dbReference type="InterPro" id="IPR000014">
    <property type="entry name" value="PAS"/>
</dbReference>
<dbReference type="SUPFAM" id="SSF53850">
    <property type="entry name" value="Periplasmic binding protein-like II"/>
    <property type="match status" value="2"/>
</dbReference>
<evidence type="ECO:0000256" key="1">
    <source>
        <dbReference type="SAM" id="Coils"/>
    </source>
</evidence>
<dbReference type="Gene3D" id="3.30.450.20">
    <property type="entry name" value="PAS domain"/>
    <property type="match status" value="4"/>
</dbReference>
<protein>
    <submittedName>
        <fullName evidence="6">Diguanylate cyclase with PAS/PAC sensor</fullName>
    </submittedName>
</protein>
<proteinExistence type="predicted"/>
<evidence type="ECO:0000313" key="6">
    <source>
        <dbReference type="EMBL" id="BBD06821.1"/>
    </source>
</evidence>
<feature type="domain" description="PAC" evidence="4">
    <location>
        <begin position="995"/>
        <end position="1048"/>
    </location>
</feature>
<evidence type="ECO:0000259" key="4">
    <source>
        <dbReference type="PROSITE" id="PS50113"/>
    </source>
</evidence>
<dbReference type="PANTHER" id="PTHR44757">
    <property type="entry name" value="DIGUANYLATE CYCLASE DGCP"/>
    <property type="match status" value="1"/>
</dbReference>
<dbReference type="CDD" id="cd00130">
    <property type="entry name" value="PAS"/>
    <property type="match status" value="4"/>
</dbReference>
<feature type="coiled-coil region" evidence="1">
    <location>
        <begin position="533"/>
        <end position="560"/>
    </location>
</feature>
<dbReference type="AlphaFoldDB" id="A0A2Z6AUB4"/>
<keyword evidence="1" id="KW-0175">Coiled coil</keyword>
<dbReference type="PROSITE" id="PS50112">
    <property type="entry name" value="PAS"/>
    <property type="match status" value="2"/>
</dbReference>
<dbReference type="InterPro" id="IPR000700">
    <property type="entry name" value="PAS-assoc_C"/>
</dbReference>
<dbReference type="InterPro" id="IPR043128">
    <property type="entry name" value="Rev_trsase/Diguanyl_cyclase"/>
</dbReference>
<dbReference type="SMART" id="SM00267">
    <property type="entry name" value="GGDEF"/>
    <property type="match status" value="1"/>
</dbReference>
<dbReference type="NCBIfam" id="TIGR00229">
    <property type="entry name" value="sensory_box"/>
    <property type="match status" value="4"/>
</dbReference>
<dbReference type="Pfam" id="PF08447">
    <property type="entry name" value="PAS_3"/>
    <property type="match status" value="2"/>
</dbReference>
<dbReference type="SUPFAM" id="SSF55073">
    <property type="entry name" value="Nucleotide cyclase"/>
    <property type="match status" value="1"/>
</dbReference>
<evidence type="ECO:0000259" key="5">
    <source>
        <dbReference type="PROSITE" id="PS50887"/>
    </source>
</evidence>
<accession>A0A2Z6AUB4</accession>
<evidence type="ECO:0000313" key="7">
    <source>
        <dbReference type="Proteomes" id="UP000269883"/>
    </source>
</evidence>
<dbReference type="PROSITE" id="PS50887">
    <property type="entry name" value="GGDEF"/>
    <property type="match status" value="1"/>
</dbReference>
<feature type="domain" description="GGDEF" evidence="5">
    <location>
        <begin position="1080"/>
        <end position="1213"/>
    </location>
</feature>
<dbReference type="InterPro" id="IPR013655">
    <property type="entry name" value="PAS_fold_3"/>
</dbReference>
<dbReference type="RefSeq" id="WP_172961567.1">
    <property type="nucleotide sequence ID" value="NZ_AP017378.1"/>
</dbReference>
<reference evidence="6 7" key="1">
    <citation type="journal article" date="2018" name="Sci. Adv.">
        <title>Multi-heme cytochromes provide a pathway for survival in energy-limited environments.</title>
        <authorList>
            <person name="Deng X."/>
            <person name="Dohmae N."/>
            <person name="Nealson K.H."/>
            <person name="Hashimoto K."/>
            <person name="Okamoto A."/>
        </authorList>
    </citation>
    <scope>NUCLEOTIDE SEQUENCE [LARGE SCALE GENOMIC DNA]</scope>
    <source>
        <strain evidence="6 7">IS5</strain>
    </source>
</reference>
<dbReference type="InterPro" id="IPR000160">
    <property type="entry name" value="GGDEF_dom"/>
</dbReference>
<dbReference type="GO" id="GO:0003824">
    <property type="term" value="F:catalytic activity"/>
    <property type="evidence" value="ECO:0007669"/>
    <property type="project" value="UniProtKB-ARBA"/>
</dbReference>
<feature type="domain" description="PAS" evidence="3">
    <location>
        <begin position="798"/>
        <end position="853"/>
    </location>
</feature>
<gene>
    <name evidence="6" type="ORF">DFE_0095</name>
</gene>
<dbReference type="Pfam" id="PF13188">
    <property type="entry name" value="PAS_8"/>
    <property type="match status" value="1"/>
</dbReference>
<feature type="domain" description="PAS" evidence="3">
    <location>
        <begin position="550"/>
        <end position="593"/>
    </location>
</feature>
<dbReference type="KEGG" id="dfl:DFE_0095"/>
<name>A0A2Z6AUB4_9BACT</name>
<evidence type="ECO:0000256" key="2">
    <source>
        <dbReference type="SAM" id="SignalP"/>
    </source>
</evidence>
<dbReference type="InterPro" id="IPR035965">
    <property type="entry name" value="PAS-like_dom_sf"/>
</dbReference>
<dbReference type="InterPro" id="IPR001638">
    <property type="entry name" value="Solute-binding_3/MltF_N"/>
</dbReference>
<dbReference type="Pfam" id="PF00497">
    <property type="entry name" value="SBP_bac_3"/>
    <property type="match status" value="2"/>
</dbReference>
<dbReference type="SUPFAM" id="SSF55785">
    <property type="entry name" value="PYP-like sensor domain (PAS domain)"/>
    <property type="match status" value="4"/>
</dbReference>
<dbReference type="Gene3D" id="3.30.70.270">
    <property type="match status" value="1"/>
</dbReference>
<dbReference type="PROSITE" id="PS50113">
    <property type="entry name" value="PAC"/>
    <property type="match status" value="3"/>
</dbReference>
<dbReference type="InterPro" id="IPR013656">
    <property type="entry name" value="PAS_4"/>
</dbReference>
<feature type="domain" description="PAC" evidence="4">
    <location>
        <begin position="625"/>
        <end position="673"/>
    </location>
</feature>
<dbReference type="FunFam" id="3.30.70.270:FF:000001">
    <property type="entry name" value="Diguanylate cyclase domain protein"/>
    <property type="match status" value="1"/>
</dbReference>
<dbReference type="Gene3D" id="3.40.190.10">
    <property type="entry name" value="Periplasmic binding protein-like II"/>
    <property type="match status" value="4"/>
</dbReference>
<dbReference type="PANTHER" id="PTHR44757:SF2">
    <property type="entry name" value="BIOFILM ARCHITECTURE MAINTENANCE PROTEIN MBAA"/>
    <property type="match status" value="1"/>
</dbReference>
<evidence type="ECO:0000259" key="3">
    <source>
        <dbReference type="PROSITE" id="PS50112"/>
    </source>
</evidence>
<dbReference type="Proteomes" id="UP000269883">
    <property type="component" value="Chromosome"/>
</dbReference>
<dbReference type="SMART" id="SM00086">
    <property type="entry name" value="PAC"/>
    <property type="match status" value="3"/>
</dbReference>
<sequence length="1217" mass="136522">MRLIIVLVLFVAYPVCCAGAQDPGDITPRILTINSPPIAYFERGELAGFGVEVVRVLSERLGQPVDIAMGAYADNYKRSRLEPSVALFPTSRTFGREKEFKWVGPLIPEQICLYARKDSGISLASLEAAKHVRSIATVEGYASETYLRDRGFSNIVSHRSPSQCADALKYGRVDLWVSSDVTMASLARQADVDPESLHKVLIVSEFPSYLAFSPSTPDVLVDAWQQELDHLKADGSFERLRAKWLPRLEHGVGPMLAMEPAVQYTEKERAWIAGKQVIKIGVDSDYEPLDFVNAQGLHSGYSSDILRLLSERTGLIFDIQYGLSWSQVMDGAMEHSLDMVACLTPSGERARHLLFTESYVRFPSVVVTRMDAPFIGGLSDLSGKTVAAVRGFHTTQQLRDEYPATRLLIVENAAEALSAVSQGRAYGYVGNLGVMGYLIRKHGLSNLKVASRTDFDSYGFAMGVRSDWPILRDILNKALATISEETHAQIMARWVAPPPPPSAIDQALLPWLWAGGVTLVLVLVTVVSWNRRLSREIAERAQAEQHLADSEQRFRELFDNAQVGIYEARLDGEGRFVSANQRLVEMLGYDSEQELLQECALSEHLLDSSTSEQLRRAMISVHGFLKLRTGLRRRDGAMVWAEFSGKINPKNGLVTGIVQDQTEQVQAEQALQEGELLMRTVLDAIPFFVCLFGADRRFRMVNRVGCELLGMDIDRIVGRHIGDVIPEDVWALFKPAEDKALGGESSLVDMHTDYARRQGFYNAYYSPYVDAFGQVQGVACCVIDVTDRHRAENQLKASEERYRVVVEQSKDAIVIGSMKGELMYGNPASEELFGYRLLEVKGVQVERFFHAEDWPRIASFMGQAGDFTYEARMIARDGSVLFVENSRSVIQYDGQPCILVHIRDVTERHLAEQRLRQNEERLQMALDSPEYGLWELWPQSGQIDLPVRVFHDSFGFSGNELNRDLKGWAEVVHEDDLVATKEVLRPYLQGEDSSLKHEFRIRDAFGHWRWILVQGRVVEFGEQDLPVRLLGVVQDITERKAAEERLRELATTDSLTGLSNRRSFMEEAEREFRRAQRYGIALSLLMLDVDHFKEVNDSFGHEVGDLALKSLAQIGRNVLRNVDIMGRMGGEEFAVLLPETGVEEALEAAERLRASVEQSPVMIRDSSEVRCTVSIGVALAHKDETLDDLLRRADAAMYAAKRKGRNRSEVNKEDAAG</sequence>
<keyword evidence="7" id="KW-1185">Reference proteome</keyword>
<dbReference type="InterPro" id="IPR029787">
    <property type="entry name" value="Nucleotide_cyclase"/>
</dbReference>
<dbReference type="SMART" id="SM00091">
    <property type="entry name" value="PAS"/>
    <property type="match status" value="4"/>
</dbReference>
<keyword evidence="2" id="KW-0732">Signal</keyword>
<dbReference type="Pfam" id="PF00990">
    <property type="entry name" value="GGDEF"/>
    <property type="match status" value="1"/>
</dbReference>
<organism evidence="6 7">
    <name type="scientific">Desulfovibrio ferrophilus</name>
    <dbReference type="NCBI Taxonomy" id="241368"/>
    <lineage>
        <taxon>Bacteria</taxon>
        <taxon>Pseudomonadati</taxon>
        <taxon>Thermodesulfobacteriota</taxon>
        <taxon>Desulfovibrionia</taxon>
        <taxon>Desulfovibrionales</taxon>
        <taxon>Desulfovibrionaceae</taxon>
        <taxon>Desulfovibrio</taxon>
    </lineage>
</organism>
<dbReference type="SMART" id="SM00062">
    <property type="entry name" value="PBPb"/>
    <property type="match status" value="2"/>
</dbReference>
<feature type="domain" description="PAC" evidence="4">
    <location>
        <begin position="867"/>
        <end position="917"/>
    </location>
</feature>
<dbReference type="InterPro" id="IPR001610">
    <property type="entry name" value="PAC"/>
</dbReference>
<feature type="chain" id="PRO_5016295470" evidence="2">
    <location>
        <begin position="21"/>
        <end position="1217"/>
    </location>
</feature>
<dbReference type="NCBIfam" id="TIGR00254">
    <property type="entry name" value="GGDEF"/>
    <property type="match status" value="1"/>
</dbReference>
<dbReference type="CDD" id="cd01007">
    <property type="entry name" value="PBP2_BvgS_HisK_like"/>
    <property type="match status" value="1"/>
</dbReference>